<accession>A0A1V2I534</accession>
<name>A0A1V2I534_9ACTN</name>
<dbReference type="InterPro" id="IPR012349">
    <property type="entry name" value="Split_barrel_FMN-bd"/>
</dbReference>
<evidence type="ECO:0000256" key="1">
    <source>
        <dbReference type="SAM" id="MobiDB-lite"/>
    </source>
</evidence>
<evidence type="ECO:0000313" key="2">
    <source>
        <dbReference type="EMBL" id="ONH25763.1"/>
    </source>
</evidence>
<dbReference type="OrthoDB" id="116031at2"/>
<gene>
    <name evidence="2" type="ORF">BL253_26660</name>
</gene>
<sequence>MLRPSRLRDRIVAGPAAAYSVLDEALVCHVGVVVDGRPHVLPTLHARVEDTLYVHGSTAARILAAARPEPLPVCVTVSLLDGLVLARSAFHHSLNYRSVVIHGDALLVTDTEEKARILGALVDRVGTDRSAQCRPPSQKELAATAVLAVDLVAASTDVALKARTGGPIDDEADLALAHWAGVVPVRLAAGAPEPDGGGDLPPVPGGLAPTLR</sequence>
<dbReference type="EMBL" id="MOMC01000057">
    <property type="protein sequence ID" value="ONH25763.1"/>
    <property type="molecule type" value="Genomic_DNA"/>
</dbReference>
<dbReference type="STRING" id="1834516.BL253_26660"/>
<feature type="region of interest" description="Disordered" evidence="1">
    <location>
        <begin position="190"/>
        <end position="212"/>
    </location>
</feature>
<comment type="caution">
    <text evidence="2">The sequence shown here is derived from an EMBL/GenBank/DDBJ whole genome shotgun (WGS) entry which is preliminary data.</text>
</comment>
<dbReference type="PANTHER" id="PTHR34071:SF2">
    <property type="entry name" value="FLAVIN-NUCLEOTIDE-BINDING PROTEIN"/>
    <property type="match status" value="1"/>
</dbReference>
<organism evidence="2 3">
    <name type="scientific">Pseudofrankia asymbiotica</name>
    <dbReference type="NCBI Taxonomy" id="1834516"/>
    <lineage>
        <taxon>Bacteria</taxon>
        <taxon>Bacillati</taxon>
        <taxon>Actinomycetota</taxon>
        <taxon>Actinomycetes</taxon>
        <taxon>Frankiales</taxon>
        <taxon>Frankiaceae</taxon>
        <taxon>Pseudofrankia</taxon>
    </lineage>
</organism>
<dbReference type="InterPro" id="IPR024747">
    <property type="entry name" value="Pyridox_Oxase-rel"/>
</dbReference>
<dbReference type="PANTHER" id="PTHR34071">
    <property type="entry name" value="5-NITROIMIDAZOLE ANTIBIOTICS RESISTANCE PROTEIN, NIMA-FAMILY-RELATED PROTEIN-RELATED"/>
    <property type="match status" value="1"/>
</dbReference>
<dbReference type="Proteomes" id="UP000188929">
    <property type="component" value="Unassembled WGS sequence"/>
</dbReference>
<dbReference type="Pfam" id="PF12900">
    <property type="entry name" value="Pyridox_ox_2"/>
    <property type="match status" value="1"/>
</dbReference>
<dbReference type="Gene3D" id="2.30.110.10">
    <property type="entry name" value="Electron Transport, Fmn-binding Protein, Chain A"/>
    <property type="match status" value="1"/>
</dbReference>
<evidence type="ECO:0000313" key="3">
    <source>
        <dbReference type="Proteomes" id="UP000188929"/>
    </source>
</evidence>
<protein>
    <submittedName>
        <fullName evidence="2">Flavin-nucleotide-binding protein</fullName>
    </submittedName>
</protein>
<dbReference type="AlphaFoldDB" id="A0A1V2I534"/>
<reference evidence="3" key="1">
    <citation type="submission" date="2016-10" db="EMBL/GenBank/DDBJ databases">
        <title>Frankia sp. NRRL B-16386 Genome sequencing.</title>
        <authorList>
            <person name="Ghodhbane-Gtari F."/>
            <person name="Swanson E."/>
            <person name="Gueddou A."/>
            <person name="Hezbri K."/>
            <person name="Ktari K."/>
            <person name="Nouioui I."/>
            <person name="Morris K."/>
            <person name="Simpson S."/>
            <person name="Abebe-Akele F."/>
            <person name="Thomas K."/>
            <person name="Gtari M."/>
            <person name="Tisa L.S."/>
        </authorList>
    </citation>
    <scope>NUCLEOTIDE SEQUENCE [LARGE SCALE GENOMIC DNA]</scope>
    <source>
        <strain evidence="3">NRRL B-16386</strain>
    </source>
</reference>
<keyword evidence="3" id="KW-1185">Reference proteome</keyword>
<dbReference type="SUPFAM" id="SSF50475">
    <property type="entry name" value="FMN-binding split barrel"/>
    <property type="match status" value="1"/>
</dbReference>
<dbReference type="RefSeq" id="WP_076820125.1">
    <property type="nucleotide sequence ID" value="NZ_MOMC01000057.1"/>
</dbReference>
<proteinExistence type="predicted"/>